<dbReference type="GO" id="GO:0019853">
    <property type="term" value="P:L-ascorbic acid biosynthetic process"/>
    <property type="evidence" value="ECO:0007669"/>
    <property type="project" value="UniProtKB-UniPathway"/>
</dbReference>
<reference evidence="7 8" key="1">
    <citation type="submission" date="2010-10" db="EMBL/GenBank/DDBJ databases">
        <title>Complete sequence of Frankia sp. EuI1c.</title>
        <authorList>
            <consortium name="US DOE Joint Genome Institute"/>
            <person name="Lucas S."/>
            <person name="Copeland A."/>
            <person name="Lapidus A."/>
            <person name="Cheng J.-F."/>
            <person name="Bruce D."/>
            <person name="Goodwin L."/>
            <person name="Pitluck S."/>
            <person name="Chertkov O."/>
            <person name="Detter J.C."/>
            <person name="Han C."/>
            <person name="Tapia R."/>
            <person name="Land M."/>
            <person name="Hauser L."/>
            <person name="Jeffries C."/>
            <person name="Kyrpides N."/>
            <person name="Ivanova N."/>
            <person name="Mikhailova N."/>
            <person name="Beauchemin N."/>
            <person name="Sen A."/>
            <person name="Sur S.A."/>
            <person name="Gtari M."/>
            <person name="Wall L."/>
            <person name="Tisa L."/>
            <person name="Woyke T."/>
        </authorList>
    </citation>
    <scope>NUCLEOTIDE SEQUENCE [LARGE SCALE GENOMIC DNA]</scope>
    <source>
        <strain evidence="8">DSM 45817 / CECT 9037 / EuI1c</strain>
    </source>
</reference>
<sequence>MGSSAGWRQRRSETPTAWTNWAGNQTATPAEVAHPAGPDEVATLVRKAVDGGSRLRPIGTGHSFTAIGRPDGPDTTQLVLDRCADLLALDAASGLVTVGAGMTLSRLNRLLAEAGLALTNLGDIERQTIAGALATGTHGTGARFGGLATQVRAFELVRGDGEIVLCSAHDHADLFAAARVGLGAVGVVTSVTLQAVPLFALRAEEGSARLPELLDGFDEFADGVDHAEFYWFPHTDRTLTKRNTRISLSAGQSELDPLGRLRGWFSDEFLSNRVFGLVVATGRHAPRTISPAARVSSRALGARTFTDLSYKVFTSERRVRFKEMEYALPRAELVGAIRELTAAVERSDLRISFPVEVRVSAPDEIWLSTAHGRETGYVAVHVDHGTPHEEYFGMVEAIMTAAGGRPHWGKLHTQTAETLRPRYPKFDDFRAVRAQSDPAGVFTNDYLDQVLGPVAR</sequence>
<organism evidence="7 8">
    <name type="scientific">Pseudofrankia inefficax (strain DSM 45817 / CECT 9037 / DDB 130130 / EuI1c)</name>
    <name type="common">Frankia inefficax</name>
    <dbReference type="NCBI Taxonomy" id="298654"/>
    <lineage>
        <taxon>Bacteria</taxon>
        <taxon>Bacillati</taxon>
        <taxon>Actinomycetota</taxon>
        <taxon>Actinomycetes</taxon>
        <taxon>Frankiales</taxon>
        <taxon>Frankiaceae</taxon>
        <taxon>Pseudofrankia</taxon>
    </lineage>
</organism>
<dbReference type="Proteomes" id="UP000002484">
    <property type="component" value="Chromosome"/>
</dbReference>
<dbReference type="Pfam" id="PF01565">
    <property type="entry name" value="FAD_binding_4"/>
    <property type="match status" value="1"/>
</dbReference>
<dbReference type="eggNOG" id="COG0277">
    <property type="taxonomic scope" value="Bacteria"/>
</dbReference>
<protein>
    <submittedName>
        <fullName evidence="7">FAD-linked oxidoreductase</fullName>
    </submittedName>
</protein>
<dbReference type="InterPro" id="IPR007173">
    <property type="entry name" value="ALO_C"/>
</dbReference>
<accession>E3JCE3</accession>
<evidence type="ECO:0000256" key="5">
    <source>
        <dbReference type="SAM" id="MobiDB-lite"/>
    </source>
</evidence>
<dbReference type="OrthoDB" id="9800184at2"/>
<dbReference type="Pfam" id="PF04030">
    <property type="entry name" value="ALO"/>
    <property type="match status" value="1"/>
</dbReference>
<keyword evidence="3" id="KW-0060">Ascorbate biosynthesis</keyword>
<dbReference type="NCBIfam" id="TIGR01679">
    <property type="entry name" value="bact_FAD_ox"/>
    <property type="match status" value="1"/>
</dbReference>
<dbReference type="GO" id="GO:0016020">
    <property type="term" value="C:membrane"/>
    <property type="evidence" value="ECO:0007669"/>
    <property type="project" value="InterPro"/>
</dbReference>
<dbReference type="InterPro" id="IPR006093">
    <property type="entry name" value="Oxy_OxRdtase_FAD_BS"/>
</dbReference>
<feature type="compositionally biased region" description="Polar residues" evidence="5">
    <location>
        <begin position="14"/>
        <end position="23"/>
    </location>
</feature>
<dbReference type="InterPro" id="IPR010031">
    <property type="entry name" value="FAD_lactone_oxidase-like"/>
</dbReference>
<dbReference type="AlphaFoldDB" id="E3JCE3"/>
<dbReference type="GO" id="GO:0071949">
    <property type="term" value="F:FAD binding"/>
    <property type="evidence" value="ECO:0007669"/>
    <property type="project" value="InterPro"/>
</dbReference>
<dbReference type="GO" id="GO:0080049">
    <property type="term" value="F:L-gulono-1,4-lactone dehydrogenase activity"/>
    <property type="evidence" value="ECO:0007669"/>
    <property type="project" value="TreeGrafter"/>
</dbReference>
<evidence type="ECO:0000256" key="3">
    <source>
        <dbReference type="ARBA" id="ARBA00022644"/>
    </source>
</evidence>
<evidence type="ECO:0000256" key="4">
    <source>
        <dbReference type="ARBA" id="ARBA00023002"/>
    </source>
</evidence>
<dbReference type="Gene3D" id="3.30.465.10">
    <property type="match status" value="1"/>
</dbReference>
<evidence type="ECO:0000256" key="2">
    <source>
        <dbReference type="ARBA" id="ARBA00005466"/>
    </source>
</evidence>
<dbReference type="InterPro" id="IPR016166">
    <property type="entry name" value="FAD-bd_PCMH"/>
</dbReference>
<dbReference type="InParanoid" id="E3JCE3"/>
<name>E3JCE3_PSEI1</name>
<dbReference type="PIRSF" id="PIRSF000136">
    <property type="entry name" value="LGO_GLO"/>
    <property type="match status" value="1"/>
</dbReference>
<dbReference type="InterPro" id="IPR006094">
    <property type="entry name" value="Oxid_FAD_bind_N"/>
</dbReference>
<feature type="region of interest" description="Disordered" evidence="5">
    <location>
        <begin position="1"/>
        <end position="23"/>
    </location>
</feature>
<dbReference type="Gene3D" id="1.10.45.10">
    <property type="entry name" value="Vanillyl-alcohol Oxidase, Chain A, domain 4"/>
    <property type="match status" value="1"/>
</dbReference>
<dbReference type="Gene3D" id="3.30.70.2520">
    <property type="match status" value="1"/>
</dbReference>
<evidence type="ECO:0000256" key="1">
    <source>
        <dbReference type="ARBA" id="ARBA00005147"/>
    </source>
</evidence>
<keyword evidence="8" id="KW-1185">Reference proteome</keyword>
<dbReference type="UniPathway" id="UPA00132"/>
<dbReference type="PANTHER" id="PTHR43762">
    <property type="entry name" value="L-GULONOLACTONE OXIDASE"/>
    <property type="match status" value="1"/>
</dbReference>
<dbReference type="STRING" id="298654.FraEuI1c_6763"/>
<dbReference type="InterPro" id="IPR016171">
    <property type="entry name" value="Vanillyl_alc_oxidase_C-sub2"/>
</dbReference>
<comment type="similarity">
    <text evidence="2">Belongs to the oxygen-dependent FAD-linked oxidoreductase family.</text>
</comment>
<dbReference type="PROSITE" id="PS51387">
    <property type="entry name" value="FAD_PCMH"/>
    <property type="match status" value="1"/>
</dbReference>
<dbReference type="FunCoup" id="E3JCE3">
    <property type="interactions" value="271"/>
</dbReference>
<dbReference type="RefSeq" id="WP_013427843.1">
    <property type="nucleotide sequence ID" value="NC_014666.1"/>
</dbReference>
<dbReference type="GO" id="GO:0003885">
    <property type="term" value="F:D-arabinono-1,4-lactone oxidase activity"/>
    <property type="evidence" value="ECO:0007669"/>
    <property type="project" value="InterPro"/>
</dbReference>
<keyword evidence="4" id="KW-0560">Oxidoreductase</keyword>
<dbReference type="InterPro" id="IPR016167">
    <property type="entry name" value="FAD-bd_PCMH_sub1"/>
</dbReference>
<dbReference type="InterPro" id="IPR036318">
    <property type="entry name" value="FAD-bd_PCMH-like_sf"/>
</dbReference>
<proteinExistence type="inferred from homology"/>
<gene>
    <name evidence="7" type="ordered locus">FraEuI1c_6763</name>
</gene>
<evidence type="ECO:0000313" key="8">
    <source>
        <dbReference type="Proteomes" id="UP000002484"/>
    </source>
</evidence>
<comment type="pathway">
    <text evidence="1">Cofactor biosynthesis; L-ascorbate biosynthesis.</text>
</comment>
<dbReference type="EMBL" id="CP002299">
    <property type="protein sequence ID" value="ADP84732.1"/>
    <property type="molecule type" value="Genomic_DNA"/>
</dbReference>
<dbReference type="PROSITE" id="PS00862">
    <property type="entry name" value="OX2_COVAL_FAD"/>
    <property type="match status" value="1"/>
</dbReference>
<dbReference type="PANTHER" id="PTHR43762:SF1">
    <property type="entry name" value="D-ARABINONO-1,4-LACTONE OXIDASE"/>
    <property type="match status" value="1"/>
</dbReference>
<feature type="domain" description="FAD-binding PCMH-type" evidence="6">
    <location>
        <begin position="25"/>
        <end position="198"/>
    </location>
</feature>
<dbReference type="KEGG" id="fri:FraEuI1c_6763"/>
<dbReference type="Gene3D" id="3.30.43.10">
    <property type="entry name" value="Uridine Diphospho-n-acetylenolpyruvylglucosamine Reductase, domain 2"/>
    <property type="match status" value="1"/>
</dbReference>
<evidence type="ECO:0000259" key="6">
    <source>
        <dbReference type="PROSITE" id="PS51387"/>
    </source>
</evidence>
<evidence type="ECO:0000313" key="7">
    <source>
        <dbReference type="EMBL" id="ADP84732.1"/>
    </source>
</evidence>
<dbReference type="SUPFAM" id="SSF56176">
    <property type="entry name" value="FAD-binding/transporter-associated domain-like"/>
    <property type="match status" value="1"/>
</dbReference>
<dbReference type="HOGENOM" id="CLU_003896_4_3_11"/>
<dbReference type="InterPro" id="IPR016169">
    <property type="entry name" value="FAD-bd_PCMH_sub2"/>
</dbReference>